<dbReference type="RefSeq" id="WP_126461177.1">
    <property type="nucleotide sequence ID" value="NZ_AP018721.1"/>
</dbReference>
<keyword evidence="2" id="KW-0472">Membrane</keyword>
<reference evidence="4 5" key="1">
    <citation type="submission" date="2019-03" db="EMBL/GenBank/DDBJ databases">
        <title>Genomic Encyclopedia of Type Strains, Phase IV (KMG-IV): sequencing the most valuable type-strain genomes for metagenomic binning, comparative biology and taxonomic classification.</title>
        <authorList>
            <person name="Goeker M."/>
        </authorList>
    </citation>
    <scope>NUCLEOTIDE SEQUENCE [LARGE SCALE GENOMIC DNA]</scope>
    <source>
        <strain evidence="4 5">DSM 103923</strain>
    </source>
</reference>
<dbReference type="EMBL" id="SLZY01000009">
    <property type="protein sequence ID" value="TCS71540.1"/>
    <property type="molecule type" value="Genomic_DNA"/>
</dbReference>
<feature type="region of interest" description="Disordered" evidence="1">
    <location>
        <begin position="622"/>
        <end position="697"/>
    </location>
</feature>
<feature type="transmembrane region" description="Helical" evidence="2">
    <location>
        <begin position="65"/>
        <end position="87"/>
    </location>
</feature>
<dbReference type="OrthoDB" id="6717612at2"/>
<sequence length="697" mass="73784">MQCVTSATAARDYAASSATQQASNFSQIVTTFGNICLAIFFAFAPIAIAYAAFAGPSGIGILMKFVMFGAWTQTFLPMAAILNYAMYSNLDSFSHQVFIANQGVLGTGTIDALYDHAVRVHTVLAEMVGYIPLVSLAIITGSMHAWTHVARGVGQTMDTVTKDNAARDVGGMEGTAALAGMLPGTSSLRTYHAASSMTAKGLAGGGVASASNEGSELESSYSYSSSLNNRIAQEQATQEKYSHEAQQRMDAAVRKATGIDNTTAAYREYGRRMQNDHSKEAQVVRGLTNSLVDKGVLSAEESEEYQARVMAGLQGGLSINDAVRQARKFMGKGGVGREVVKGLIKGMRAGVAAGVRVPLPPQGKLVGAVGVGIAMGLIEATSAYNAAVASKDASKIAKAGKNLLSAAANADAQLASIERATMKESESFEKAVSETLGMTSGQTWRDTESQFRGDGSRTETSIRNAFARELGNGYSQVWKRAEESAEKLAWLRSVDQERAAKLNYKSGDLAYKLRGNFAATQAIQSWLSNPENAAAARSQLANMPRFQGTNMGLFAGAVQHMINTHNPMLDQLVEKVDAVNLGLKAPDATAAGIENKVGGDMLSGRLLDMDAAQHTDGARNFQPSKAAVTPHPAPPPASGQTPEQKAQAAYKQESDKPSGVRPGSHKPFSEGDRRAMQKIHQGNKEGVGVFDAGKKLF</sequence>
<evidence type="ECO:0000259" key="3">
    <source>
        <dbReference type="Pfam" id="PF07916"/>
    </source>
</evidence>
<comment type="caution">
    <text evidence="4">The sequence shown here is derived from an EMBL/GenBank/DDBJ whole genome shotgun (WGS) entry which is preliminary data.</text>
</comment>
<feature type="domain" description="TraG N-terminal Proteobacteria" evidence="3">
    <location>
        <begin position="7"/>
        <end position="154"/>
    </location>
</feature>
<accession>A0A4R3JXR5</accession>
<dbReference type="Pfam" id="PF07916">
    <property type="entry name" value="TraG_N"/>
    <property type="match status" value="1"/>
</dbReference>
<proteinExistence type="predicted"/>
<protein>
    <submittedName>
        <fullName evidence="4">TraG-like protein</fullName>
    </submittedName>
</protein>
<dbReference type="InterPro" id="IPR012931">
    <property type="entry name" value="TraG_N_Proteobacteria"/>
</dbReference>
<evidence type="ECO:0000256" key="2">
    <source>
        <dbReference type="SAM" id="Phobius"/>
    </source>
</evidence>
<name>A0A4R3JXR5_9PROT</name>
<evidence type="ECO:0000313" key="5">
    <source>
        <dbReference type="Proteomes" id="UP000295135"/>
    </source>
</evidence>
<feature type="transmembrane region" description="Helical" evidence="2">
    <location>
        <begin position="32"/>
        <end position="53"/>
    </location>
</feature>
<dbReference type="Proteomes" id="UP000295135">
    <property type="component" value="Unassembled WGS sequence"/>
</dbReference>
<keyword evidence="5" id="KW-1185">Reference proteome</keyword>
<organism evidence="4 5">
    <name type="scientific">Sulfuritortus calidifontis</name>
    <dbReference type="NCBI Taxonomy" id="1914471"/>
    <lineage>
        <taxon>Bacteria</taxon>
        <taxon>Pseudomonadati</taxon>
        <taxon>Pseudomonadota</taxon>
        <taxon>Betaproteobacteria</taxon>
        <taxon>Nitrosomonadales</taxon>
        <taxon>Thiobacillaceae</taxon>
        <taxon>Sulfuritortus</taxon>
    </lineage>
</organism>
<evidence type="ECO:0000313" key="4">
    <source>
        <dbReference type="EMBL" id="TCS71540.1"/>
    </source>
</evidence>
<dbReference type="AlphaFoldDB" id="A0A4R3JXR5"/>
<evidence type="ECO:0000256" key="1">
    <source>
        <dbReference type="SAM" id="MobiDB-lite"/>
    </source>
</evidence>
<keyword evidence="2" id="KW-1133">Transmembrane helix</keyword>
<gene>
    <name evidence="4" type="ORF">EDC61_10986</name>
</gene>
<keyword evidence="2" id="KW-0812">Transmembrane</keyword>